<dbReference type="EMBL" id="BSPD01000002">
    <property type="protein sequence ID" value="GLS24356.1"/>
    <property type="molecule type" value="Genomic_DNA"/>
</dbReference>
<reference evidence="1 2" key="1">
    <citation type="journal article" date="2014" name="Int. J. Syst. Evol. Microbiol.">
        <title>Complete genome sequence of Corynebacterium casei LMG S-19264T (=DSM 44701T), isolated from a smear-ripened cheese.</title>
        <authorList>
            <consortium name="US DOE Joint Genome Institute (JGI-PGF)"/>
            <person name="Walter F."/>
            <person name="Albersmeier A."/>
            <person name="Kalinowski J."/>
            <person name="Ruckert C."/>
        </authorList>
    </citation>
    <scope>NUCLEOTIDE SEQUENCE [LARGE SCALE GENOMIC DNA]</scope>
    <source>
        <strain evidence="1 2">NBRC 110095</strain>
    </source>
</reference>
<proteinExistence type="predicted"/>
<evidence type="ECO:0000313" key="1">
    <source>
        <dbReference type="EMBL" id="GLS24356.1"/>
    </source>
</evidence>
<accession>A0AA37T585</accession>
<sequence length="376" mass="41273">MSKIAIEKGQHRVVVENIGTANADCVAALSKALQTKPEAIATCLYQAPRVLFDNLSEKIANEVASLLRNLGLAAQSSDQSSSLTPGTPDYDVCLQIQDYQSVLSLILEVSRFLGIPPESAKKLVMHSPSILLGQVSCATAEAIAERFSPLGAVVNKNKTRDSHYLVLIKGKGTKAELDKLLKQSQIQLDYEHDHVNWIQGGYGRCGYAQAQQLWKIFQPLSDKVLIVAENFVLVDVVCESVTDVSEFKNVASMLSMPDSVFVKLCKQPKFLLKKSATLSEVHSIVAAGRRSVKCITILPQLLQSFDVRIGETSLSDEILQSLSIIIDKPTEEVKKHLYGGGAREGMVCRSLNYNQANWLRVKLKEYQISAKITAVA</sequence>
<protein>
    <submittedName>
        <fullName evidence="1">Uncharacterized protein</fullName>
    </submittedName>
</protein>
<name>A0AA37T585_9GAMM</name>
<comment type="caution">
    <text evidence="1">The sequence shown here is derived from an EMBL/GenBank/DDBJ whole genome shotgun (WGS) entry which is preliminary data.</text>
</comment>
<gene>
    <name evidence="1" type="ORF">GCM10007877_00670</name>
</gene>
<dbReference type="AlphaFoldDB" id="A0AA37T585"/>
<dbReference type="RefSeq" id="WP_232594860.1">
    <property type="nucleotide sequence ID" value="NZ_BSPD01000002.1"/>
</dbReference>
<organism evidence="1 2">
    <name type="scientific">Marinibactrum halimedae</name>
    <dbReference type="NCBI Taxonomy" id="1444977"/>
    <lineage>
        <taxon>Bacteria</taxon>
        <taxon>Pseudomonadati</taxon>
        <taxon>Pseudomonadota</taxon>
        <taxon>Gammaproteobacteria</taxon>
        <taxon>Cellvibrionales</taxon>
        <taxon>Cellvibrionaceae</taxon>
        <taxon>Marinibactrum</taxon>
    </lineage>
</organism>
<keyword evidence="2" id="KW-1185">Reference proteome</keyword>
<evidence type="ECO:0000313" key="2">
    <source>
        <dbReference type="Proteomes" id="UP001156870"/>
    </source>
</evidence>
<dbReference type="Proteomes" id="UP001156870">
    <property type="component" value="Unassembled WGS sequence"/>
</dbReference>